<name>A0A250VMT5_STROL</name>
<evidence type="ECO:0000256" key="4">
    <source>
        <dbReference type="ARBA" id="ARBA00023163"/>
    </source>
</evidence>
<dbReference type="GO" id="GO:0003677">
    <property type="term" value="F:DNA binding"/>
    <property type="evidence" value="ECO:0007669"/>
    <property type="project" value="UniProtKB-KW"/>
</dbReference>
<keyword evidence="4" id="KW-0804">Transcription</keyword>
<dbReference type="Pfam" id="PF00126">
    <property type="entry name" value="HTH_1"/>
    <property type="match status" value="1"/>
</dbReference>
<dbReference type="GO" id="GO:0003700">
    <property type="term" value="F:DNA-binding transcription factor activity"/>
    <property type="evidence" value="ECO:0007669"/>
    <property type="project" value="InterPro"/>
</dbReference>
<proteinExistence type="inferred from homology"/>
<evidence type="ECO:0000313" key="6">
    <source>
        <dbReference type="EMBL" id="GAX55372.1"/>
    </source>
</evidence>
<evidence type="ECO:0000259" key="5">
    <source>
        <dbReference type="PROSITE" id="PS50931"/>
    </source>
</evidence>
<accession>A0A250VMT5</accession>
<dbReference type="Pfam" id="PF03466">
    <property type="entry name" value="LysR_substrate"/>
    <property type="match status" value="1"/>
</dbReference>
<dbReference type="PANTHER" id="PTHR30346">
    <property type="entry name" value="TRANSCRIPTIONAL DUAL REGULATOR HCAR-RELATED"/>
    <property type="match status" value="1"/>
</dbReference>
<evidence type="ECO:0000313" key="7">
    <source>
        <dbReference type="Proteomes" id="UP000217446"/>
    </source>
</evidence>
<keyword evidence="2" id="KW-0805">Transcription regulation</keyword>
<comment type="similarity">
    <text evidence="1">Belongs to the LysR transcriptional regulatory family.</text>
</comment>
<sequence>MEKAENGSISSLDSDNSAPQGVELRHLRYFVAVAEAGTFTHAAERMYVGQPTLSQQIRRLEEFVGTPLLQRRREGVRLTEAGTVLLEESRAVLSLVDHGVSRTRQAAGLGRSRLRFVVQPHLPPSLAAEVVSRLRSAAPEVDVTWLETSLDADFSSILQRRADAALGWMGLENRALPDPLDVMDIGSFEPDVWIPARHQGAANGAIGLDELARMHIIHGPRHADPGTYDAWRSVLRTRNPSFDFTDLPFWQSLPMTLAFAATGSRPSAVLTGPCRLVGLAPQSTADAGRHEMVPVRVEGSPLTATAGLVWSTDLPRELQQVLFETAEKIAA</sequence>
<organism evidence="6 7">
    <name type="scientific">Streptomyces olivochromogenes</name>
    <dbReference type="NCBI Taxonomy" id="1963"/>
    <lineage>
        <taxon>Bacteria</taxon>
        <taxon>Bacillati</taxon>
        <taxon>Actinomycetota</taxon>
        <taxon>Actinomycetes</taxon>
        <taxon>Kitasatosporales</taxon>
        <taxon>Streptomycetaceae</taxon>
        <taxon>Streptomyces</taxon>
    </lineage>
</organism>
<evidence type="ECO:0000256" key="1">
    <source>
        <dbReference type="ARBA" id="ARBA00009437"/>
    </source>
</evidence>
<evidence type="ECO:0000256" key="2">
    <source>
        <dbReference type="ARBA" id="ARBA00023015"/>
    </source>
</evidence>
<dbReference type="GO" id="GO:0032993">
    <property type="term" value="C:protein-DNA complex"/>
    <property type="evidence" value="ECO:0007669"/>
    <property type="project" value="TreeGrafter"/>
</dbReference>
<dbReference type="SUPFAM" id="SSF46785">
    <property type="entry name" value="Winged helix' DNA-binding domain"/>
    <property type="match status" value="1"/>
</dbReference>
<gene>
    <name evidence="6" type="ORF">SO3561_06928</name>
</gene>
<reference evidence="7" key="1">
    <citation type="submission" date="2017-05" db="EMBL/GenBank/DDBJ databases">
        <title>Streptomyces olivochromogenes NBRC 3561 whole genome shotgun sequence.</title>
        <authorList>
            <person name="Dohra H."/>
            <person name="Kodani S."/>
        </authorList>
    </citation>
    <scope>NUCLEOTIDE SEQUENCE [LARGE SCALE GENOMIC DNA]</scope>
    <source>
        <strain evidence="7">NBRC 3561</strain>
    </source>
</reference>
<dbReference type="FunFam" id="1.10.10.10:FF:000001">
    <property type="entry name" value="LysR family transcriptional regulator"/>
    <property type="match status" value="1"/>
</dbReference>
<keyword evidence="3" id="KW-0238">DNA-binding</keyword>
<dbReference type="InterPro" id="IPR000847">
    <property type="entry name" value="LysR_HTH_N"/>
</dbReference>
<dbReference type="AlphaFoldDB" id="A0A250VMT5"/>
<dbReference type="InterPro" id="IPR005119">
    <property type="entry name" value="LysR_subst-bd"/>
</dbReference>
<dbReference type="PRINTS" id="PR00039">
    <property type="entry name" value="HTHLYSR"/>
</dbReference>
<dbReference type="InterPro" id="IPR036390">
    <property type="entry name" value="WH_DNA-bd_sf"/>
</dbReference>
<dbReference type="Gene3D" id="1.10.10.10">
    <property type="entry name" value="Winged helix-like DNA-binding domain superfamily/Winged helix DNA-binding domain"/>
    <property type="match status" value="1"/>
</dbReference>
<keyword evidence="7" id="KW-1185">Reference proteome</keyword>
<dbReference type="Proteomes" id="UP000217446">
    <property type="component" value="Unassembled WGS sequence"/>
</dbReference>
<dbReference type="STRING" id="1963.AQJ27_38470"/>
<feature type="domain" description="HTH lysR-type" evidence="5">
    <location>
        <begin position="22"/>
        <end position="79"/>
    </location>
</feature>
<dbReference type="SUPFAM" id="SSF53850">
    <property type="entry name" value="Periplasmic binding protein-like II"/>
    <property type="match status" value="1"/>
</dbReference>
<dbReference type="PANTHER" id="PTHR30346:SF17">
    <property type="entry name" value="LYSR FAMILY TRANSCRIPTIONAL REGULATOR"/>
    <property type="match status" value="1"/>
</dbReference>
<protein>
    <submittedName>
        <fullName evidence="6">LysR family transcriptional regulator</fullName>
    </submittedName>
</protein>
<evidence type="ECO:0000256" key="3">
    <source>
        <dbReference type="ARBA" id="ARBA00023125"/>
    </source>
</evidence>
<dbReference type="PROSITE" id="PS50931">
    <property type="entry name" value="HTH_LYSR"/>
    <property type="match status" value="1"/>
</dbReference>
<dbReference type="InterPro" id="IPR036388">
    <property type="entry name" value="WH-like_DNA-bd_sf"/>
</dbReference>
<comment type="caution">
    <text evidence="6">The sequence shown here is derived from an EMBL/GenBank/DDBJ whole genome shotgun (WGS) entry which is preliminary data.</text>
</comment>
<dbReference type="Gene3D" id="3.40.190.10">
    <property type="entry name" value="Periplasmic binding protein-like II"/>
    <property type="match status" value="2"/>
</dbReference>
<dbReference type="EMBL" id="BDQI01000018">
    <property type="protein sequence ID" value="GAX55372.1"/>
    <property type="molecule type" value="Genomic_DNA"/>
</dbReference>